<reference evidence="16" key="1">
    <citation type="journal article" date="2019" name="Int. J. Syst. Evol. Microbiol.">
        <title>The Global Catalogue of Microorganisms (GCM) 10K type strain sequencing project: providing services to taxonomists for standard genome sequencing and annotation.</title>
        <authorList>
            <consortium name="The Broad Institute Genomics Platform"/>
            <consortium name="The Broad Institute Genome Sequencing Center for Infectious Disease"/>
            <person name="Wu L."/>
            <person name="Ma J."/>
        </authorList>
    </citation>
    <scope>NUCLEOTIDE SEQUENCE [LARGE SCALE GENOMIC DNA]</scope>
    <source>
        <strain evidence="16">CGMCC 1.12750</strain>
    </source>
</reference>
<evidence type="ECO:0000256" key="3">
    <source>
        <dbReference type="ARBA" id="ARBA00022448"/>
    </source>
</evidence>
<dbReference type="Pfam" id="PF04264">
    <property type="entry name" value="YceI"/>
    <property type="match status" value="1"/>
</dbReference>
<dbReference type="Gene3D" id="1.20.950.20">
    <property type="entry name" value="Transmembrane di-heme cytochromes, Chain C"/>
    <property type="match status" value="1"/>
</dbReference>
<dbReference type="SUPFAM" id="SSF101874">
    <property type="entry name" value="YceI-like"/>
    <property type="match status" value="1"/>
</dbReference>
<keyword evidence="4" id="KW-1003">Cell membrane</keyword>
<comment type="caution">
    <text evidence="15">The sequence shown here is derived from an EMBL/GenBank/DDBJ whole genome shotgun (WGS) entry which is preliminary data.</text>
</comment>
<evidence type="ECO:0000256" key="9">
    <source>
        <dbReference type="ARBA" id="ARBA00022989"/>
    </source>
</evidence>
<evidence type="ECO:0000313" key="15">
    <source>
        <dbReference type="EMBL" id="MFC7705047.1"/>
    </source>
</evidence>
<evidence type="ECO:0000256" key="2">
    <source>
        <dbReference type="ARBA" id="ARBA00004651"/>
    </source>
</evidence>
<feature type="transmembrane region" description="Helical" evidence="13">
    <location>
        <begin position="150"/>
        <end position="172"/>
    </location>
</feature>
<comment type="cofactor">
    <cofactor evidence="1">
        <name>heme b</name>
        <dbReference type="ChEBI" id="CHEBI:60344"/>
    </cofactor>
</comment>
<organism evidence="15 16">
    <name type="scientific">Plastorhodobacter daqingensis</name>
    <dbReference type="NCBI Taxonomy" id="1387281"/>
    <lineage>
        <taxon>Bacteria</taxon>
        <taxon>Pseudomonadati</taxon>
        <taxon>Pseudomonadota</taxon>
        <taxon>Alphaproteobacteria</taxon>
        <taxon>Rhodobacterales</taxon>
        <taxon>Paracoccaceae</taxon>
        <taxon>Plastorhodobacter</taxon>
    </lineage>
</organism>
<keyword evidence="11 13" id="KW-0472">Membrane</keyword>
<keyword evidence="6 13" id="KW-0812">Transmembrane</keyword>
<keyword evidence="5" id="KW-0349">Heme</keyword>
<keyword evidence="9 13" id="KW-1133">Transmembrane helix</keyword>
<dbReference type="Pfam" id="PF01292">
    <property type="entry name" value="Ni_hydr_CYTB"/>
    <property type="match status" value="1"/>
</dbReference>
<dbReference type="InterPro" id="IPR016174">
    <property type="entry name" value="Di-haem_cyt_TM"/>
</dbReference>
<keyword evidence="3" id="KW-0813">Transport</keyword>
<evidence type="ECO:0000256" key="13">
    <source>
        <dbReference type="SAM" id="Phobius"/>
    </source>
</evidence>
<dbReference type="PANTHER" id="PTHR30529:SF1">
    <property type="entry name" value="CYTOCHROME B561 HOMOLOG 2"/>
    <property type="match status" value="1"/>
</dbReference>
<evidence type="ECO:0000256" key="12">
    <source>
        <dbReference type="ARBA" id="ARBA00037975"/>
    </source>
</evidence>
<proteinExistence type="inferred from homology"/>
<evidence type="ECO:0000256" key="10">
    <source>
        <dbReference type="ARBA" id="ARBA00023004"/>
    </source>
</evidence>
<protein>
    <submittedName>
        <fullName evidence="15">Cytochrome b/b6 domain-containing protein</fullName>
    </submittedName>
</protein>
<feature type="transmembrane region" description="Helical" evidence="13">
    <location>
        <begin position="100"/>
        <end position="130"/>
    </location>
</feature>
<sequence>MATMSLANTRTDFGAVARTLHWMTALLILTALPLGLVAERWPMATEAELAAKVTLFSLHKTLGVVAFLIALARILWALVQPRPVPLHPERRAETFLADTVHWALYLSMLLAPLTGWVHHAATTGFAPIWWPFGQRLPFVPVDEGLAHLAGGLHGVFVYVLLGAILLHVAGALKHHLVDRDDTLRRMLPGRRATPARTAAPVRHGLVPAVAALALYGLATAGALALMRDTAPASVLGPVETGWQVEEGTLAITIRQMGAEVAGRFETWTAAIAFDETPEAGSHGRVEVDIAIESLRLGSVTAQAMGADFFDAANHPTARFEAEILPEGEAYLARGTLTLRGVTLPMDLPFTLQIDGDRAVMEATATLDRLAFGIGASQPGEGTLGHGVTVDVALTARRLR</sequence>
<evidence type="ECO:0000256" key="4">
    <source>
        <dbReference type="ARBA" id="ARBA00022475"/>
    </source>
</evidence>
<accession>A0ABW2UJZ5</accession>
<feature type="transmembrane region" description="Helical" evidence="13">
    <location>
        <begin position="58"/>
        <end position="79"/>
    </location>
</feature>
<keyword evidence="8" id="KW-0249">Electron transport</keyword>
<evidence type="ECO:0000256" key="1">
    <source>
        <dbReference type="ARBA" id="ARBA00001970"/>
    </source>
</evidence>
<name>A0ABW2UJZ5_9RHOB</name>
<dbReference type="Gene3D" id="2.40.128.110">
    <property type="entry name" value="Lipid/polyisoprenoid-binding, YceI-like"/>
    <property type="match status" value="1"/>
</dbReference>
<dbReference type="RefSeq" id="WP_377404241.1">
    <property type="nucleotide sequence ID" value="NZ_JBHTFQ010000006.1"/>
</dbReference>
<evidence type="ECO:0000256" key="8">
    <source>
        <dbReference type="ARBA" id="ARBA00022982"/>
    </source>
</evidence>
<evidence type="ECO:0000256" key="11">
    <source>
        <dbReference type="ARBA" id="ARBA00023136"/>
    </source>
</evidence>
<feature type="transmembrane region" description="Helical" evidence="13">
    <location>
        <begin position="20"/>
        <end position="38"/>
    </location>
</feature>
<keyword evidence="7" id="KW-0479">Metal-binding</keyword>
<evidence type="ECO:0000259" key="14">
    <source>
        <dbReference type="SMART" id="SM00867"/>
    </source>
</evidence>
<comment type="similarity">
    <text evidence="12">Belongs to the cytochrome b561 family.</text>
</comment>
<feature type="transmembrane region" description="Helical" evidence="13">
    <location>
        <begin position="205"/>
        <end position="226"/>
    </location>
</feature>
<dbReference type="InterPro" id="IPR007372">
    <property type="entry name" value="Lipid/polyisoprenoid-bd_YceI"/>
</dbReference>
<comment type="subcellular location">
    <subcellularLocation>
        <location evidence="2">Cell membrane</location>
        <topology evidence="2">Multi-pass membrane protein</topology>
    </subcellularLocation>
</comment>
<evidence type="ECO:0000313" key="16">
    <source>
        <dbReference type="Proteomes" id="UP001596516"/>
    </source>
</evidence>
<dbReference type="SMART" id="SM00867">
    <property type="entry name" value="YceI"/>
    <property type="match status" value="1"/>
</dbReference>
<evidence type="ECO:0000256" key="6">
    <source>
        <dbReference type="ARBA" id="ARBA00022692"/>
    </source>
</evidence>
<keyword evidence="16" id="KW-1185">Reference proteome</keyword>
<dbReference type="EMBL" id="JBHTFQ010000006">
    <property type="protein sequence ID" value="MFC7705047.1"/>
    <property type="molecule type" value="Genomic_DNA"/>
</dbReference>
<dbReference type="SUPFAM" id="SSF81342">
    <property type="entry name" value="Transmembrane di-heme cytochromes"/>
    <property type="match status" value="1"/>
</dbReference>
<feature type="domain" description="Lipid/polyisoprenoid-binding YceI-like" evidence="14">
    <location>
        <begin position="241"/>
        <end position="396"/>
    </location>
</feature>
<dbReference type="InterPro" id="IPR011577">
    <property type="entry name" value="Cyt_b561_bac/Ni-Hgenase"/>
</dbReference>
<gene>
    <name evidence="15" type="ORF">ACFQXB_12645</name>
</gene>
<evidence type="ECO:0000256" key="7">
    <source>
        <dbReference type="ARBA" id="ARBA00022723"/>
    </source>
</evidence>
<dbReference type="InterPro" id="IPR036761">
    <property type="entry name" value="TTHA0802/YceI-like_sf"/>
</dbReference>
<evidence type="ECO:0000256" key="5">
    <source>
        <dbReference type="ARBA" id="ARBA00022617"/>
    </source>
</evidence>
<dbReference type="Proteomes" id="UP001596516">
    <property type="component" value="Unassembled WGS sequence"/>
</dbReference>
<keyword evidence="10" id="KW-0408">Iron</keyword>
<dbReference type="InterPro" id="IPR052168">
    <property type="entry name" value="Cytochrome_b561_oxidase"/>
</dbReference>
<dbReference type="PANTHER" id="PTHR30529">
    <property type="entry name" value="CYTOCHROME B561"/>
    <property type="match status" value="1"/>
</dbReference>